<dbReference type="SUPFAM" id="SSF56300">
    <property type="entry name" value="Metallo-dependent phosphatases"/>
    <property type="match status" value="1"/>
</dbReference>
<dbReference type="PANTHER" id="PTHR42850">
    <property type="entry name" value="METALLOPHOSPHOESTERASE"/>
    <property type="match status" value="1"/>
</dbReference>
<dbReference type="Gene3D" id="3.60.21.10">
    <property type="match status" value="1"/>
</dbReference>
<name>A0A066UE18_9GAMM</name>
<dbReference type="Proteomes" id="UP000035860">
    <property type="component" value="Unassembled WGS sequence"/>
</dbReference>
<keyword evidence="3" id="KW-1185">Reference proteome</keyword>
<dbReference type="InterPro" id="IPR050126">
    <property type="entry name" value="Ap4A_hydrolase"/>
</dbReference>
<dbReference type="AlphaFoldDB" id="A0A066UE18"/>
<comment type="caution">
    <text evidence="2">The sequence shown here is derived from an EMBL/GenBank/DDBJ whole genome shotgun (WGS) entry which is preliminary data.</text>
</comment>
<accession>A0A066UE18</accession>
<reference evidence="2 3" key="1">
    <citation type="journal article" date="2014" name="Genome Announc.">
        <title>Draft Genome Sequence of Moraxella bovoculi Strain 237T (ATCC BAA-1259T) Isolated from a Calf with Infectious Bovine Keratoconjunctivitis.</title>
        <authorList>
            <person name="Calcutt M.J."/>
            <person name="Foecking M.F."/>
            <person name="Martin N.T."/>
            <person name="Mhlanga-Mutangadura T."/>
            <person name="Reilly T.J."/>
        </authorList>
    </citation>
    <scope>NUCLEOTIDE SEQUENCE [LARGE SCALE GENOMIC DNA]</scope>
    <source>
        <strain evidence="2 3">237</strain>
    </source>
</reference>
<dbReference type="PANTHER" id="PTHR42850:SF7">
    <property type="entry name" value="BIS(5'-NUCLEOSYL)-TETRAPHOSPHATASE PRPE [ASYMMETRICAL]"/>
    <property type="match status" value="1"/>
</dbReference>
<organism evidence="2 3">
    <name type="scientific">Moraxella bovoculi 237</name>
    <dbReference type="NCBI Taxonomy" id="743974"/>
    <lineage>
        <taxon>Bacteria</taxon>
        <taxon>Pseudomonadati</taxon>
        <taxon>Pseudomonadota</taxon>
        <taxon>Gammaproteobacteria</taxon>
        <taxon>Moraxellales</taxon>
        <taxon>Moraxellaceae</taxon>
        <taxon>Moraxella</taxon>
    </lineage>
</organism>
<dbReference type="eggNOG" id="COG0639">
    <property type="taxonomic scope" value="Bacteria"/>
</dbReference>
<dbReference type="InterPro" id="IPR029052">
    <property type="entry name" value="Metallo-depent_PP-like"/>
</dbReference>
<dbReference type="GO" id="GO:0016791">
    <property type="term" value="F:phosphatase activity"/>
    <property type="evidence" value="ECO:0007669"/>
    <property type="project" value="TreeGrafter"/>
</dbReference>
<gene>
    <name evidence="2" type="ORF">MBO_04634</name>
</gene>
<feature type="domain" description="Calcineurin-like phosphoesterase" evidence="1">
    <location>
        <begin position="5"/>
        <end position="100"/>
    </location>
</feature>
<dbReference type="Pfam" id="PF00149">
    <property type="entry name" value="Metallophos"/>
    <property type="match status" value="1"/>
</dbReference>
<dbReference type="GO" id="GO:0005737">
    <property type="term" value="C:cytoplasm"/>
    <property type="evidence" value="ECO:0007669"/>
    <property type="project" value="TreeGrafter"/>
</dbReference>
<dbReference type="InterPro" id="IPR006186">
    <property type="entry name" value="Ser/Thr-sp_prot-phosphatase"/>
</dbReference>
<protein>
    <submittedName>
        <fullName evidence="2">Calcineurin-like phosphoesterase</fullName>
    </submittedName>
</protein>
<dbReference type="OrthoDB" id="9807890at2"/>
<sequence>MIYDIIGDIHGQVDKLLGLLDKLGYRHDGSSHIAPPNHKAIFVGDFIDRGDAQLETLGIVFDMIDNHQALGIMGNHEYNAIGYATTDDQGKRIYNPTPRQHETHQVFLEAVGEGSALHQHWLNRFFELPLWLELDGCLIIHACPDAKAMTNLMLCLHDNRLSPNDFKDLPKITHQNILKILTGVQAHLPDGVFIKDGLGHLRQDVRVKWWKDDLNQPIVKLSAASNCDLSTLPNDLVCPIDFTLGTDKPVIIGHYWLTGDPAPLSDQVICTDYSAGKDGYLTTYQFDTDNPRLSAENFVQFYG</sequence>
<dbReference type="PRINTS" id="PR00114">
    <property type="entry name" value="STPHPHTASE"/>
</dbReference>
<evidence type="ECO:0000259" key="1">
    <source>
        <dbReference type="Pfam" id="PF00149"/>
    </source>
</evidence>
<dbReference type="InterPro" id="IPR004843">
    <property type="entry name" value="Calcineurin-like_PHP"/>
</dbReference>
<evidence type="ECO:0000313" key="2">
    <source>
        <dbReference type="EMBL" id="KDN25340.1"/>
    </source>
</evidence>
<evidence type="ECO:0000313" key="3">
    <source>
        <dbReference type="Proteomes" id="UP000035860"/>
    </source>
</evidence>
<dbReference type="RefSeq" id="WP_036364361.1">
    <property type="nucleotide sequence ID" value="NZ_AOMT01000021.1"/>
</dbReference>
<dbReference type="EMBL" id="AOMT01000021">
    <property type="protein sequence ID" value="KDN25340.1"/>
    <property type="molecule type" value="Genomic_DNA"/>
</dbReference>
<proteinExistence type="predicted"/>